<dbReference type="InterPro" id="IPR036388">
    <property type="entry name" value="WH-like_DNA-bd_sf"/>
</dbReference>
<dbReference type="Proteomes" id="UP001396898">
    <property type="component" value="Unassembled WGS sequence"/>
</dbReference>
<feature type="region of interest" description="Disordered" evidence="4">
    <location>
        <begin position="1"/>
        <end position="21"/>
    </location>
</feature>
<evidence type="ECO:0000256" key="4">
    <source>
        <dbReference type="SAM" id="MobiDB-lite"/>
    </source>
</evidence>
<feature type="domain" description="O-methyltransferase C-terminal" evidence="5">
    <location>
        <begin position="237"/>
        <end position="380"/>
    </location>
</feature>
<dbReference type="PROSITE" id="PS51683">
    <property type="entry name" value="SAM_OMT_II"/>
    <property type="match status" value="1"/>
</dbReference>
<protein>
    <submittedName>
        <fullName evidence="6">O-methyltransferase mpaG</fullName>
    </submittedName>
</protein>
<dbReference type="InterPro" id="IPR016461">
    <property type="entry name" value="COMT-like"/>
</dbReference>
<comment type="caution">
    <text evidence="6">The sequence shown here is derived from an EMBL/GenBank/DDBJ whole genome shotgun (WGS) entry which is preliminary data.</text>
</comment>
<dbReference type="SUPFAM" id="SSF53335">
    <property type="entry name" value="S-adenosyl-L-methionine-dependent methyltransferases"/>
    <property type="match status" value="1"/>
</dbReference>
<reference evidence="6 7" key="1">
    <citation type="submission" date="2023-01" db="EMBL/GenBank/DDBJ databases">
        <title>Analysis of 21 Apiospora genomes using comparative genomics revels a genus with tremendous synthesis potential of carbohydrate active enzymes and secondary metabolites.</title>
        <authorList>
            <person name="Sorensen T."/>
        </authorList>
    </citation>
    <scope>NUCLEOTIDE SEQUENCE [LARGE SCALE GENOMIC DNA]</scope>
    <source>
        <strain evidence="6 7">CBS 20057</strain>
    </source>
</reference>
<dbReference type="Gene3D" id="1.10.10.10">
    <property type="entry name" value="Winged helix-like DNA-binding domain superfamily/Winged helix DNA-binding domain"/>
    <property type="match status" value="1"/>
</dbReference>
<evidence type="ECO:0000256" key="2">
    <source>
        <dbReference type="ARBA" id="ARBA00022679"/>
    </source>
</evidence>
<dbReference type="Gene3D" id="3.40.50.150">
    <property type="entry name" value="Vaccinia Virus protein VP39"/>
    <property type="match status" value="1"/>
</dbReference>
<sequence length="410" mass="45121">MATPTNGSTHASDASLATSPNDLTSAPTILEKISIQGARLSINDYESRLELLVSARALVQALETPRETMIKHIWAQPAAQVSLTLLYEAGLFHVMAKNGDRPMTVGECAEATKMDSKLLARLMRHLGSMGYLKETGVDEYAPTNFSRAMSLRIIGDGYPCVINGLFNTLGKFSAFTKAHDNQMNTDQDVFGWMRSLGLGSHLNNHMAGYHQGRPSWMDKEVYPVEERLIRGADTSRDAPFLVDIGGSTGHDLAEFLAKHPGHPGKLILEDLPDVIGEIQQLDPRIERVPYDFHTEQPYKGARAYYLHSILHDWPDAICVQILTNVAAAMQPGYSRLLINENVVPDRGADWQVTAEDVMLLIEFASPGERTRADWARLLEREAGLGLRIVGIWGGGEGGTESLIECELATV</sequence>
<dbReference type="InterPro" id="IPR036390">
    <property type="entry name" value="WH_DNA-bd_sf"/>
</dbReference>
<dbReference type="InterPro" id="IPR001077">
    <property type="entry name" value="COMT_C"/>
</dbReference>
<evidence type="ECO:0000313" key="7">
    <source>
        <dbReference type="Proteomes" id="UP001396898"/>
    </source>
</evidence>
<evidence type="ECO:0000256" key="1">
    <source>
        <dbReference type="ARBA" id="ARBA00022603"/>
    </source>
</evidence>
<organism evidence="6 7">
    <name type="scientific">Apiospora marii</name>
    <dbReference type="NCBI Taxonomy" id="335849"/>
    <lineage>
        <taxon>Eukaryota</taxon>
        <taxon>Fungi</taxon>
        <taxon>Dikarya</taxon>
        <taxon>Ascomycota</taxon>
        <taxon>Pezizomycotina</taxon>
        <taxon>Sordariomycetes</taxon>
        <taxon>Xylariomycetidae</taxon>
        <taxon>Amphisphaeriales</taxon>
        <taxon>Apiosporaceae</taxon>
        <taxon>Apiospora</taxon>
    </lineage>
</organism>
<dbReference type="Pfam" id="PF00891">
    <property type="entry name" value="Methyltransf_2"/>
    <property type="match status" value="1"/>
</dbReference>
<keyword evidence="2" id="KW-0808">Transferase</keyword>
<evidence type="ECO:0000256" key="3">
    <source>
        <dbReference type="ARBA" id="ARBA00022691"/>
    </source>
</evidence>
<gene>
    <name evidence="6" type="ORF">PG991_001538</name>
</gene>
<evidence type="ECO:0000313" key="6">
    <source>
        <dbReference type="EMBL" id="KAK8036401.1"/>
    </source>
</evidence>
<dbReference type="SUPFAM" id="SSF46785">
    <property type="entry name" value="Winged helix' DNA-binding domain"/>
    <property type="match status" value="1"/>
</dbReference>
<dbReference type="PANTHER" id="PTHR43712:SF17">
    <property type="entry name" value="O-METHYLTRANSFERASE"/>
    <property type="match status" value="1"/>
</dbReference>
<name>A0ABR1SPZ1_9PEZI</name>
<keyword evidence="7" id="KW-1185">Reference proteome</keyword>
<keyword evidence="1" id="KW-0489">Methyltransferase</keyword>
<dbReference type="InterPro" id="IPR029063">
    <property type="entry name" value="SAM-dependent_MTases_sf"/>
</dbReference>
<evidence type="ECO:0000259" key="5">
    <source>
        <dbReference type="Pfam" id="PF00891"/>
    </source>
</evidence>
<proteinExistence type="predicted"/>
<dbReference type="EMBL" id="JAQQWI010000004">
    <property type="protein sequence ID" value="KAK8036401.1"/>
    <property type="molecule type" value="Genomic_DNA"/>
</dbReference>
<keyword evidence="3" id="KW-0949">S-adenosyl-L-methionine</keyword>
<dbReference type="PANTHER" id="PTHR43712">
    <property type="entry name" value="PUTATIVE (AFU_ORTHOLOGUE AFUA_4G14580)-RELATED"/>
    <property type="match status" value="1"/>
</dbReference>
<accession>A0ABR1SPZ1</accession>